<protein>
    <recommendedName>
        <fullName evidence="18">Lipoxygenase</fullName>
        <ecNumber evidence="18">1.13.11.-</ecNumber>
    </recommendedName>
</protein>
<dbReference type="AlphaFoldDB" id="A0AAE1MXT9"/>
<evidence type="ECO:0000259" key="21">
    <source>
        <dbReference type="PROSITE" id="PS51393"/>
    </source>
</evidence>
<dbReference type="Gene3D" id="2.60.60.20">
    <property type="entry name" value="PLAT/LH2 domain"/>
    <property type="match status" value="1"/>
</dbReference>
<evidence type="ECO:0000256" key="17">
    <source>
        <dbReference type="PROSITE-ProRule" id="PRU00152"/>
    </source>
</evidence>
<dbReference type="InterPro" id="IPR036392">
    <property type="entry name" value="PLAT/LH2_dom_sf"/>
</dbReference>
<dbReference type="FunFam" id="1.20.245.10:FF:000002">
    <property type="entry name" value="Lipoxygenase"/>
    <property type="match status" value="1"/>
</dbReference>
<dbReference type="SUPFAM" id="SSF48484">
    <property type="entry name" value="Lipoxigenase"/>
    <property type="match status" value="1"/>
</dbReference>
<dbReference type="InterPro" id="IPR000907">
    <property type="entry name" value="LipOase"/>
</dbReference>
<evidence type="ECO:0000256" key="8">
    <source>
        <dbReference type="ARBA" id="ARBA00022723"/>
    </source>
</evidence>
<keyword evidence="11" id="KW-0809">Transit peptide</keyword>
<dbReference type="PANTHER" id="PTHR11771">
    <property type="entry name" value="LIPOXYGENASE"/>
    <property type="match status" value="1"/>
</dbReference>
<dbReference type="Gene3D" id="1.20.245.10">
    <property type="entry name" value="Lipoxygenase-1, Domain 5"/>
    <property type="match status" value="1"/>
</dbReference>
<keyword evidence="5 18" id="KW-0444">Lipid biosynthesis</keyword>
<evidence type="ECO:0000313" key="23">
    <source>
        <dbReference type="Proteomes" id="UP001293593"/>
    </source>
</evidence>
<evidence type="ECO:0000256" key="12">
    <source>
        <dbReference type="ARBA" id="ARBA00022964"/>
    </source>
</evidence>
<evidence type="ECO:0000259" key="20">
    <source>
        <dbReference type="PROSITE" id="PS50095"/>
    </source>
</evidence>
<evidence type="ECO:0000256" key="10">
    <source>
        <dbReference type="ARBA" id="ARBA00022832"/>
    </source>
</evidence>
<dbReference type="InterPro" id="IPR027433">
    <property type="entry name" value="Lipoxygenase_dom_3"/>
</dbReference>
<dbReference type="GO" id="GO:0009507">
    <property type="term" value="C:chloroplast"/>
    <property type="evidence" value="ECO:0007669"/>
    <property type="project" value="UniProtKB-SubCell"/>
</dbReference>
<feature type="domain" description="Lipoxygenase" evidence="21">
    <location>
        <begin position="124"/>
        <end position="818"/>
    </location>
</feature>
<comment type="caution">
    <text evidence="17">Lacks conserved residue(s) required for the propagation of feature annotation.</text>
</comment>
<keyword evidence="8" id="KW-0479">Metal-binding</keyword>
<dbReference type="GO" id="GO:0046872">
    <property type="term" value="F:metal ion binding"/>
    <property type="evidence" value="ECO:0007669"/>
    <property type="project" value="UniProtKB-UniRule"/>
</dbReference>
<keyword evidence="12" id="KW-0223">Dioxygenase</keyword>
<keyword evidence="16 18" id="KW-0275">Fatty acid biosynthesis</keyword>
<dbReference type="EMBL" id="JAWXYG010000003">
    <property type="protein sequence ID" value="KAK4279238.1"/>
    <property type="molecule type" value="Genomic_DNA"/>
</dbReference>
<dbReference type="InterPro" id="IPR036226">
    <property type="entry name" value="LipOase_C_sf"/>
</dbReference>
<dbReference type="GO" id="GO:0034440">
    <property type="term" value="P:lipid oxidation"/>
    <property type="evidence" value="ECO:0007669"/>
    <property type="project" value="InterPro"/>
</dbReference>
<dbReference type="PROSITE" id="PS51393">
    <property type="entry name" value="LIPOXYGENASE_3"/>
    <property type="match status" value="1"/>
</dbReference>
<evidence type="ECO:0000256" key="3">
    <source>
        <dbReference type="ARBA" id="ARBA00009419"/>
    </source>
</evidence>
<gene>
    <name evidence="22" type="ORF">QN277_016969</name>
</gene>
<keyword evidence="9 18" id="KW-0925">Oxylipin biosynthesis</keyword>
<dbReference type="Gene3D" id="4.10.372.10">
    <property type="entry name" value="Lipoxygenase-1, Domain 3"/>
    <property type="match status" value="1"/>
</dbReference>
<proteinExistence type="inferred from homology"/>
<keyword evidence="7" id="KW-0934">Plastid</keyword>
<dbReference type="Gene3D" id="4.10.375.10">
    <property type="entry name" value="Lipoxygenase-1, Domain 2"/>
    <property type="match status" value="1"/>
</dbReference>
<sequence>MANYLKVKGRARVSNVNSDLFGKPLAIELVSCLLDPRENTQKKTIKGKAERKGKTDDEVFLYEAVFEVAQDFGEVGAVMVRSDHNKEIFLRDILLEGFPHGSLLFTCDSWLQPSLLRVFFSNKSYLPSQTPSGLRKLREEELVAVRGNGDGERKSTDRIYDYDFYNDLGDPDSDIDLARPVLGGSLHPYPRRCRTGRPPSSSDPNSEKRSSNVYVPRDEAFSQTKQTQFTATTVSAGVSALLPSLDAAVTDQNLGFLTFSEIDMLFKEGYKVPPLKNSGNGLLQTFLPKLIQAVSDHQQRLRFEAPDTINRDGFFWLSDEEFARETLAGVNPCTIKLVKEWPLISKLDPSIYGPPESAITRDVIEQQIGCYNTVDKAIEEKKLFIIDYHDLLLPYVNKVRQLEGRTLYGSRTVFFLTTQGTLKPLAIELTRPPTDGKPQWKQVFTPSCGSTNLWLWRLAKAHVLAHDSGVHELITHWLRSHGAVEPFVIATNRQLSTMHPIYRLLHPHLRYTMEINALARQALINANGIIEISFSTGKYSMEFSSDVYDELWRFDLQALPSDLIDRGMAEEDPNAPHGLKLKIADYPFANDGLLIWDAIKQWFTDYVTHYYPNSSLVESDQELQAWWTEIKTVGHGDKKNEPWWPNLQTPQDLIHILTTIAWLASAHHASVNFSQYAYAGYFPNRPSIARNKMPTEDPSKEEWERFLNNPEQSLLENFPSQLQATIVMAVLYLLSDHSPDEEYIGQKIEPSWAEDPAINAAFVRFNGRLKKIEEIIDARNGDEKLRNRNGAGIVPYELMKPFSGPGVTGKGIPNSISI</sequence>
<evidence type="ECO:0000256" key="15">
    <source>
        <dbReference type="ARBA" id="ARBA00023098"/>
    </source>
</evidence>
<organism evidence="22 23">
    <name type="scientific">Acacia crassicarpa</name>
    <name type="common">northern wattle</name>
    <dbReference type="NCBI Taxonomy" id="499986"/>
    <lineage>
        <taxon>Eukaryota</taxon>
        <taxon>Viridiplantae</taxon>
        <taxon>Streptophyta</taxon>
        <taxon>Embryophyta</taxon>
        <taxon>Tracheophyta</taxon>
        <taxon>Spermatophyta</taxon>
        <taxon>Magnoliopsida</taxon>
        <taxon>eudicotyledons</taxon>
        <taxon>Gunneridae</taxon>
        <taxon>Pentapetalae</taxon>
        <taxon>rosids</taxon>
        <taxon>fabids</taxon>
        <taxon>Fabales</taxon>
        <taxon>Fabaceae</taxon>
        <taxon>Caesalpinioideae</taxon>
        <taxon>mimosoid clade</taxon>
        <taxon>Acacieae</taxon>
        <taxon>Acacia</taxon>
    </lineage>
</organism>
<dbReference type="PROSITE" id="PS00081">
    <property type="entry name" value="LIPOXYGENASE_2"/>
    <property type="match status" value="1"/>
</dbReference>
<evidence type="ECO:0000256" key="11">
    <source>
        <dbReference type="ARBA" id="ARBA00022946"/>
    </source>
</evidence>
<evidence type="ECO:0000256" key="2">
    <source>
        <dbReference type="ARBA" id="ARBA00004496"/>
    </source>
</evidence>
<dbReference type="PRINTS" id="PR00087">
    <property type="entry name" value="LIPOXYGENASE"/>
</dbReference>
<dbReference type="InterPro" id="IPR001246">
    <property type="entry name" value="LipOase_plant"/>
</dbReference>
<evidence type="ECO:0000256" key="14">
    <source>
        <dbReference type="ARBA" id="ARBA00023004"/>
    </source>
</evidence>
<keyword evidence="4" id="KW-0963">Cytoplasm</keyword>
<comment type="caution">
    <text evidence="22">The sequence shown here is derived from an EMBL/GenBank/DDBJ whole genome shotgun (WGS) entry which is preliminary data.</text>
</comment>
<accession>A0AAE1MXT9</accession>
<name>A0AAE1MXT9_9FABA</name>
<dbReference type="FunFam" id="3.10.450.60:FF:000005">
    <property type="entry name" value="Lipoxygenase"/>
    <property type="match status" value="1"/>
</dbReference>
<dbReference type="GO" id="GO:0006633">
    <property type="term" value="P:fatty acid biosynthetic process"/>
    <property type="evidence" value="ECO:0007669"/>
    <property type="project" value="UniProtKB-KW"/>
</dbReference>
<dbReference type="PROSITE" id="PS50095">
    <property type="entry name" value="PLAT"/>
    <property type="match status" value="1"/>
</dbReference>
<dbReference type="GO" id="GO:0016165">
    <property type="term" value="F:linoleate 13S-lipoxygenase activity"/>
    <property type="evidence" value="ECO:0007669"/>
    <property type="project" value="UniProtKB-ARBA"/>
</dbReference>
<dbReference type="Pfam" id="PF00305">
    <property type="entry name" value="Lipoxygenase"/>
    <property type="match status" value="1"/>
</dbReference>
<dbReference type="SUPFAM" id="SSF49723">
    <property type="entry name" value="Lipase/lipooxygenase domain (PLAT/LH2 domain)"/>
    <property type="match status" value="1"/>
</dbReference>
<keyword evidence="14" id="KW-0408">Iron</keyword>
<evidence type="ECO:0000256" key="16">
    <source>
        <dbReference type="ARBA" id="ARBA00023160"/>
    </source>
</evidence>
<feature type="domain" description="PLAT" evidence="20">
    <location>
        <begin position="7"/>
        <end position="125"/>
    </location>
</feature>
<keyword evidence="10" id="KW-0276">Fatty acid metabolism</keyword>
<keyword evidence="6" id="KW-0150">Chloroplast</keyword>
<keyword evidence="13" id="KW-0560">Oxidoreductase</keyword>
<evidence type="ECO:0000256" key="7">
    <source>
        <dbReference type="ARBA" id="ARBA00022640"/>
    </source>
</evidence>
<dbReference type="SMART" id="SM00308">
    <property type="entry name" value="LH2"/>
    <property type="match status" value="1"/>
</dbReference>
<evidence type="ECO:0000313" key="22">
    <source>
        <dbReference type="EMBL" id="KAK4279238.1"/>
    </source>
</evidence>
<comment type="subcellular location">
    <subcellularLocation>
        <location evidence="2">Cytoplasm</location>
    </subcellularLocation>
    <subcellularLocation>
        <location evidence="1">Plastid</location>
        <location evidence="1">Chloroplast</location>
    </subcellularLocation>
</comment>
<evidence type="ECO:0000256" key="13">
    <source>
        <dbReference type="ARBA" id="ARBA00023002"/>
    </source>
</evidence>
<dbReference type="EC" id="1.13.11.-" evidence="18"/>
<dbReference type="InterPro" id="IPR020834">
    <property type="entry name" value="LipOase_CS"/>
</dbReference>
<dbReference type="Proteomes" id="UP001293593">
    <property type="component" value="Unassembled WGS sequence"/>
</dbReference>
<evidence type="ECO:0000256" key="9">
    <source>
        <dbReference type="ARBA" id="ARBA00022767"/>
    </source>
</evidence>
<reference evidence="22" key="1">
    <citation type="submission" date="2023-10" db="EMBL/GenBank/DDBJ databases">
        <title>Chromosome-level genome of the transformable northern wattle, Acacia crassicarpa.</title>
        <authorList>
            <person name="Massaro I."/>
            <person name="Sinha N.R."/>
            <person name="Poethig S."/>
            <person name="Leichty A.R."/>
        </authorList>
    </citation>
    <scope>NUCLEOTIDE SEQUENCE</scope>
    <source>
        <strain evidence="22">Acra3RX</strain>
        <tissue evidence="22">Leaf</tissue>
    </source>
</reference>
<dbReference type="GO" id="GO:0031408">
    <property type="term" value="P:oxylipin biosynthetic process"/>
    <property type="evidence" value="ECO:0007669"/>
    <property type="project" value="UniProtKB-UniRule"/>
</dbReference>
<evidence type="ECO:0000256" key="6">
    <source>
        <dbReference type="ARBA" id="ARBA00022528"/>
    </source>
</evidence>
<dbReference type="InterPro" id="IPR013819">
    <property type="entry name" value="LipOase_C"/>
</dbReference>
<dbReference type="Gene3D" id="3.10.450.60">
    <property type="match status" value="1"/>
</dbReference>
<dbReference type="PRINTS" id="PR00468">
    <property type="entry name" value="PLTLPOXGNASE"/>
</dbReference>
<keyword evidence="15" id="KW-0443">Lipid metabolism</keyword>
<evidence type="ECO:0000256" key="4">
    <source>
        <dbReference type="ARBA" id="ARBA00022490"/>
    </source>
</evidence>
<comment type="similarity">
    <text evidence="3 18">Belongs to the lipoxygenase family.</text>
</comment>
<dbReference type="InterPro" id="IPR001024">
    <property type="entry name" value="PLAT/LH2_dom"/>
</dbReference>
<evidence type="ECO:0000256" key="18">
    <source>
        <dbReference type="RuleBase" id="RU003975"/>
    </source>
</evidence>
<evidence type="ECO:0000256" key="5">
    <source>
        <dbReference type="ARBA" id="ARBA00022516"/>
    </source>
</evidence>
<evidence type="ECO:0000256" key="1">
    <source>
        <dbReference type="ARBA" id="ARBA00004229"/>
    </source>
</evidence>
<feature type="compositionally biased region" description="Basic and acidic residues" evidence="19">
    <location>
        <begin position="205"/>
        <end position="215"/>
    </location>
</feature>
<dbReference type="FunFam" id="4.10.375.10:FF:000001">
    <property type="entry name" value="Lipoxygenase"/>
    <property type="match status" value="1"/>
</dbReference>
<feature type="region of interest" description="Disordered" evidence="19">
    <location>
        <begin position="188"/>
        <end position="215"/>
    </location>
</feature>
<evidence type="ECO:0000256" key="19">
    <source>
        <dbReference type="SAM" id="MobiDB-lite"/>
    </source>
</evidence>
<comment type="pathway">
    <text evidence="18">Lipid metabolism; oxylipin biosynthesis.</text>
</comment>
<keyword evidence="23" id="KW-1185">Reference proteome</keyword>
<comment type="function">
    <text evidence="18">Plant lipoxygenase may be involved in a number of diverse aspects of plant physiology including growth and development, pest resistance, and senescence or responses to wounding.</text>
</comment>